<dbReference type="PANTHER" id="PTHR47843">
    <property type="entry name" value="BTB DOMAIN-CONTAINING PROTEIN-RELATED"/>
    <property type="match status" value="1"/>
</dbReference>
<dbReference type="InterPro" id="IPR011333">
    <property type="entry name" value="SKP1/BTB/POZ_sf"/>
</dbReference>
<evidence type="ECO:0000313" key="2">
    <source>
        <dbReference type="EMBL" id="KAH0541720.1"/>
    </source>
</evidence>
<protein>
    <recommendedName>
        <fullName evidence="1">BTB domain-containing protein</fullName>
    </recommendedName>
</protein>
<organism evidence="2 3">
    <name type="scientific">Glutinoglossum americanum</name>
    <dbReference type="NCBI Taxonomy" id="1670608"/>
    <lineage>
        <taxon>Eukaryota</taxon>
        <taxon>Fungi</taxon>
        <taxon>Dikarya</taxon>
        <taxon>Ascomycota</taxon>
        <taxon>Pezizomycotina</taxon>
        <taxon>Geoglossomycetes</taxon>
        <taxon>Geoglossales</taxon>
        <taxon>Geoglossaceae</taxon>
        <taxon>Glutinoglossum</taxon>
    </lineage>
</organism>
<dbReference type="EMBL" id="JAGHQL010000070">
    <property type="protein sequence ID" value="KAH0541720.1"/>
    <property type="molecule type" value="Genomic_DNA"/>
</dbReference>
<evidence type="ECO:0000259" key="1">
    <source>
        <dbReference type="PROSITE" id="PS50097"/>
    </source>
</evidence>
<comment type="caution">
    <text evidence="2">The sequence shown here is derived from an EMBL/GenBank/DDBJ whole genome shotgun (WGS) entry which is preliminary data.</text>
</comment>
<dbReference type="OrthoDB" id="6359816at2759"/>
<accession>A0A9P8L339</accession>
<dbReference type="PANTHER" id="PTHR47843:SF5">
    <property type="entry name" value="BTB_POZ DOMAIN PROTEIN"/>
    <property type="match status" value="1"/>
</dbReference>
<dbReference type="Pfam" id="PF00651">
    <property type="entry name" value="BTB"/>
    <property type="match status" value="1"/>
</dbReference>
<dbReference type="Proteomes" id="UP000698800">
    <property type="component" value="Unassembled WGS sequence"/>
</dbReference>
<sequence length="204" mass="23281">MNGLIYFNSSKYSDLKIRCEGQEFNAHKIVLCGQSKYFSAMCDGDWKEGVDGVIELKEDDASVVKAMLHFLYRFDYDGSGNDQGRVSPMFFNSRVYSIADKYDVPALRLLAKEKFEEAVGTCWNMDDFVHVIPEVYDSTPPTDRGLRDIVVKVTHEHIKTLLEKKEFQYAIEETVGFAADIIRLMAGGGNLVRRKYECPNCNNF</sequence>
<dbReference type="SMART" id="SM00225">
    <property type="entry name" value="BTB"/>
    <property type="match status" value="1"/>
</dbReference>
<evidence type="ECO:0000313" key="3">
    <source>
        <dbReference type="Proteomes" id="UP000698800"/>
    </source>
</evidence>
<proteinExistence type="predicted"/>
<feature type="domain" description="BTB" evidence="1">
    <location>
        <begin position="13"/>
        <end position="72"/>
    </location>
</feature>
<reference evidence="2" key="1">
    <citation type="submission" date="2021-03" db="EMBL/GenBank/DDBJ databases">
        <title>Comparative genomics and phylogenomic investigation of the class Geoglossomycetes provide insights into ecological specialization and systematics.</title>
        <authorList>
            <person name="Melie T."/>
            <person name="Pirro S."/>
            <person name="Miller A.N."/>
            <person name="Quandt A."/>
        </authorList>
    </citation>
    <scope>NUCLEOTIDE SEQUENCE</scope>
    <source>
        <strain evidence="2">GBOQ0MN5Z8</strain>
    </source>
</reference>
<dbReference type="CDD" id="cd18186">
    <property type="entry name" value="BTB_POZ_ZBTB_KLHL-like"/>
    <property type="match status" value="1"/>
</dbReference>
<keyword evidence="3" id="KW-1185">Reference proteome</keyword>
<dbReference type="Gene3D" id="3.30.710.10">
    <property type="entry name" value="Potassium Channel Kv1.1, Chain A"/>
    <property type="match status" value="1"/>
</dbReference>
<dbReference type="PROSITE" id="PS50097">
    <property type="entry name" value="BTB"/>
    <property type="match status" value="1"/>
</dbReference>
<dbReference type="InterPro" id="IPR000210">
    <property type="entry name" value="BTB/POZ_dom"/>
</dbReference>
<name>A0A9P8L339_9PEZI</name>
<dbReference type="SUPFAM" id="SSF54695">
    <property type="entry name" value="POZ domain"/>
    <property type="match status" value="1"/>
</dbReference>
<gene>
    <name evidence="2" type="ORF">FGG08_003812</name>
</gene>
<dbReference type="AlphaFoldDB" id="A0A9P8L339"/>